<organism evidence="1 2">
    <name type="scientific">Halalkalibacter wakoensis JCM 9140</name>
    <dbReference type="NCBI Taxonomy" id="1236970"/>
    <lineage>
        <taxon>Bacteria</taxon>
        <taxon>Bacillati</taxon>
        <taxon>Bacillota</taxon>
        <taxon>Bacilli</taxon>
        <taxon>Bacillales</taxon>
        <taxon>Bacillaceae</taxon>
        <taxon>Halalkalibacter</taxon>
    </lineage>
</organism>
<dbReference type="STRING" id="1236970.JCM9140_402"/>
<evidence type="ECO:0000313" key="2">
    <source>
        <dbReference type="Proteomes" id="UP000018890"/>
    </source>
</evidence>
<gene>
    <name evidence="1" type="ORF">JCM9140_402</name>
</gene>
<dbReference type="EMBL" id="BAUT01000002">
    <property type="protein sequence ID" value="GAE24471.1"/>
    <property type="molecule type" value="Genomic_DNA"/>
</dbReference>
<keyword evidence="2" id="KW-1185">Reference proteome</keyword>
<dbReference type="AlphaFoldDB" id="W4PXB3"/>
<sequence>MIHFDKTNRQILTSACLQCNDDCFQPPSKEVPKVGCCSYSPTFYLLEIKNMVQTNEVFFQEYFLNHPAALIEPYSIKIPAIIHPMYNSRPIQQGLTKLEQDDLRQSYSICQFFKTNHGCTLDPSYKNSVCRSFICLSIEDDLTDKRQKNLLSWTKEIKTEELNFQKTHEKVLRDLNIHLQSNPTAVVQYLQSI</sequence>
<dbReference type="Proteomes" id="UP000018890">
    <property type="component" value="Unassembled WGS sequence"/>
</dbReference>
<accession>W4PXB3</accession>
<protein>
    <recommendedName>
        <fullName evidence="3">YkgJ family cysteine cluster protein</fullName>
    </recommendedName>
</protein>
<reference evidence="1" key="1">
    <citation type="journal article" date="2014" name="Genome Announc.">
        <title>Draft Genome Sequences of Three Alkaliphilic Bacillus Strains, Bacillus wakoensis JCM 9140T, Bacillus akibai JCM 9157T, and Bacillus hemicellulosilyticus JCM 9152T.</title>
        <authorList>
            <person name="Yuki M."/>
            <person name="Oshima K."/>
            <person name="Suda W."/>
            <person name="Oshida Y."/>
            <person name="Kitamura K."/>
            <person name="Iida T."/>
            <person name="Hattori M."/>
            <person name="Ohkuma M."/>
        </authorList>
    </citation>
    <scope>NUCLEOTIDE SEQUENCE [LARGE SCALE GENOMIC DNA]</scope>
    <source>
        <strain evidence="1">JCM 9140</strain>
    </source>
</reference>
<dbReference type="OrthoDB" id="2876964at2"/>
<comment type="caution">
    <text evidence="1">The sequence shown here is derived from an EMBL/GenBank/DDBJ whole genome shotgun (WGS) entry which is preliminary data.</text>
</comment>
<evidence type="ECO:0000313" key="1">
    <source>
        <dbReference type="EMBL" id="GAE24471.1"/>
    </source>
</evidence>
<proteinExistence type="predicted"/>
<dbReference type="RefSeq" id="WP_034741511.1">
    <property type="nucleotide sequence ID" value="NZ_BAUT01000002.1"/>
</dbReference>
<name>W4PXB3_9BACI</name>
<evidence type="ECO:0008006" key="3">
    <source>
        <dbReference type="Google" id="ProtNLM"/>
    </source>
</evidence>